<keyword evidence="3 5" id="KW-0378">Hydrolase</keyword>
<proteinExistence type="inferred from homology"/>
<comment type="caution">
    <text evidence="7">The sequence shown here is derived from an EMBL/GenBank/DDBJ whole genome shotgun (WGS) entry which is preliminary data.</text>
</comment>
<dbReference type="Pfam" id="PF00082">
    <property type="entry name" value="Peptidase_S8"/>
    <property type="match status" value="1"/>
</dbReference>
<evidence type="ECO:0000256" key="2">
    <source>
        <dbReference type="ARBA" id="ARBA00022670"/>
    </source>
</evidence>
<dbReference type="InterPro" id="IPR036852">
    <property type="entry name" value="Peptidase_S8/S53_dom_sf"/>
</dbReference>
<evidence type="ECO:0000256" key="3">
    <source>
        <dbReference type="ARBA" id="ARBA00022801"/>
    </source>
</evidence>
<dbReference type="GO" id="GO:0004252">
    <property type="term" value="F:serine-type endopeptidase activity"/>
    <property type="evidence" value="ECO:0007669"/>
    <property type="project" value="UniProtKB-UniRule"/>
</dbReference>
<evidence type="ECO:0000256" key="5">
    <source>
        <dbReference type="PROSITE-ProRule" id="PRU01240"/>
    </source>
</evidence>
<dbReference type="PROSITE" id="PS51892">
    <property type="entry name" value="SUBTILASE"/>
    <property type="match status" value="1"/>
</dbReference>
<evidence type="ECO:0000313" key="7">
    <source>
        <dbReference type="EMBL" id="MBK6263478.1"/>
    </source>
</evidence>
<evidence type="ECO:0000313" key="8">
    <source>
        <dbReference type="Proteomes" id="UP000611723"/>
    </source>
</evidence>
<dbReference type="InterPro" id="IPR015500">
    <property type="entry name" value="Peptidase_S8_subtilisin-rel"/>
</dbReference>
<dbReference type="InterPro" id="IPR023828">
    <property type="entry name" value="Peptidase_S8_Ser-AS"/>
</dbReference>
<name>A0A934WUW9_9BACT</name>
<feature type="active site" description="Charge relay system" evidence="5">
    <location>
        <position position="328"/>
    </location>
</feature>
<dbReference type="EMBL" id="JAEQBW010000001">
    <property type="protein sequence ID" value="MBK6263478.1"/>
    <property type="molecule type" value="Genomic_DNA"/>
</dbReference>
<feature type="domain" description="Peptidase S8/S53" evidence="6">
    <location>
        <begin position="104"/>
        <end position="374"/>
    </location>
</feature>
<dbReference type="GO" id="GO:0006508">
    <property type="term" value="P:proteolysis"/>
    <property type="evidence" value="ECO:0007669"/>
    <property type="project" value="UniProtKB-KW"/>
</dbReference>
<keyword evidence="2 5" id="KW-0645">Protease</keyword>
<dbReference type="PANTHER" id="PTHR43806:SF67">
    <property type="entry name" value="EGF-LIKE DOMAIN-CONTAINING PROTEIN"/>
    <property type="match status" value="1"/>
</dbReference>
<dbReference type="PANTHER" id="PTHR43806">
    <property type="entry name" value="PEPTIDASE S8"/>
    <property type="match status" value="1"/>
</dbReference>
<dbReference type="SUPFAM" id="SSF52743">
    <property type="entry name" value="Subtilisin-like"/>
    <property type="match status" value="1"/>
</dbReference>
<comment type="similarity">
    <text evidence="1 5">Belongs to the peptidase S8 family.</text>
</comment>
<sequence>MQFSDEWCQSLDYSNCGWPEEWKYFLKNNKDIQINYQSKWFNIVSITLPNELLATAESLPFTTSIRAVGALYPQTNKADFSKEYAFALEQMKASYLTDSMKLSGKGVKIGVIDGGFMKADQDPALQNMIKNGQVIYFKDYLLDKNEDAFYGRRIAHDDHGTDVLKMIAGFDAGINIQYGMATDANYYLARTDHGIRENRLEEDYWLMAVESFYEMGVKLVNSSLGYTDGFDKKKENHHVKEVDGKSSIITRAAQKAAEKGMLLVISAGNDGANKKWETLSLPADAKDVLTVGSVLFDEWTKVYYSSTGPEKIDYVKPDVVCFASNGTSFSAPVITGLAACIWQYDSTLTNYEVMDIIKKSGHIADVPNNFLGYGIPDGERIRSILMGNFTTSIIKKKLQKGDNFQFALDDEIPELILFHKKDERNVLLQESLEVSTDTKSISIERKEKAAYTTIVSRNKLLIEVEWID</sequence>
<keyword evidence="8" id="KW-1185">Reference proteome</keyword>
<dbReference type="PROSITE" id="PS00138">
    <property type="entry name" value="SUBTILASE_SER"/>
    <property type="match status" value="1"/>
</dbReference>
<gene>
    <name evidence="7" type="ORF">JKA74_00410</name>
</gene>
<feature type="active site" description="Charge relay system" evidence="5">
    <location>
        <position position="113"/>
    </location>
</feature>
<dbReference type="Proteomes" id="UP000611723">
    <property type="component" value="Unassembled WGS sequence"/>
</dbReference>
<dbReference type="Gene3D" id="3.40.50.200">
    <property type="entry name" value="Peptidase S8/S53 domain"/>
    <property type="match status" value="1"/>
</dbReference>
<dbReference type="PRINTS" id="PR00723">
    <property type="entry name" value="SUBTILISIN"/>
</dbReference>
<evidence type="ECO:0000259" key="6">
    <source>
        <dbReference type="Pfam" id="PF00082"/>
    </source>
</evidence>
<dbReference type="AlphaFoldDB" id="A0A934WUW9"/>
<dbReference type="InterPro" id="IPR000209">
    <property type="entry name" value="Peptidase_S8/S53_dom"/>
</dbReference>
<dbReference type="RefSeq" id="WP_201429173.1">
    <property type="nucleotide sequence ID" value="NZ_JAEQBW010000001.1"/>
</dbReference>
<protein>
    <submittedName>
        <fullName evidence="7">S8 family serine peptidase</fullName>
    </submittedName>
</protein>
<organism evidence="7 8">
    <name type="scientific">Marivirga aurantiaca</name>
    <dbReference type="NCBI Taxonomy" id="2802615"/>
    <lineage>
        <taxon>Bacteria</taxon>
        <taxon>Pseudomonadati</taxon>
        <taxon>Bacteroidota</taxon>
        <taxon>Cytophagia</taxon>
        <taxon>Cytophagales</taxon>
        <taxon>Marivirgaceae</taxon>
        <taxon>Marivirga</taxon>
    </lineage>
</organism>
<evidence type="ECO:0000256" key="1">
    <source>
        <dbReference type="ARBA" id="ARBA00011073"/>
    </source>
</evidence>
<evidence type="ECO:0000256" key="4">
    <source>
        <dbReference type="ARBA" id="ARBA00022825"/>
    </source>
</evidence>
<accession>A0A934WUW9</accession>
<feature type="active site" description="Charge relay system" evidence="5">
    <location>
        <position position="159"/>
    </location>
</feature>
<reference evidence="7" key="1">
    <citation type="submission" date="2021-01" db="EMBL/GenBank/DDBJ databases">
        <title>Marivirga aurantiaca sp. nov., isolated from intertidal surface sediments.</title>
        <authorList>
            <person name="Zhang M."/>
        </authorList>
    </citation>
    <scope>NUCLEOTIDE SEQUENCE</scope>
    <source>
        <strain evidence="7">S37H4</strain>
    </source>
</reference>
<keyword evidence="4 5" id="KW-0720">Serine protease</keyword>
<dbReference type="InterPro" id="IPR050131">
    <property type="entry name" value="Peptidase_S8_subtilisin-like"/>
</dbReference>